<reference evidence="2 3" key="1">
    <citation type="journal article" date="2019" name="Int. J. Syst. Evol. Microbiol.">
        <title>The Global Catalogue of Microorganisms (GCM) 10K type strain sequencing project: providing services to taxonomists for standard genome sequencing and annotation.</title>
        <authorList>
            <consortium name="The Broad Institute Genomics Platform"/>
            <consortium name="The Broad Institute Genome Sequencing Center for Infectious Disease"/>
            <person name="Wu L."/>
            <person name="Ma J."/>
        </authorList>
    </citation>
    <scope>NUCLEOTIDE SEQUENCE [LARGE SCALE GENOMIC DNA]</scope>
    <source>
        <strain evidence="2 3">CGMCC 1.12543</strain>
    </source>
</reference>
<comment type="caution">
    <text evidence="2">The sequence shown here is derived from an EMBL/GenBank/DDBJ whole genome shotgun (WGS) entry which is preliminary data.</text>
</comment>
<dbReference type="Pfam" id="PF18545">
    <property type="entry name" value="HalOD1"/>
    <property type="match status" value="1"/>
</dbReference>
<protein>
    <submittedName>
        <fullName evidence="2">HalOD1 output domain-containing protein</fullName>
    </submittedName>
</protein>
<dbReference type="InterPro" id="IPR040624">
    <property type="entry name" value="HalOD1"/>
</dbReference>
<feature type="domain" description="Halobacterial output" evidence="1">
    <location>
        <begin position="4"/>
        <end position="76"/>
    </location>
</feature>
<evidence type="ECO:0000259" key="1">
    <source>
        <dbReference type="Pfam" id="PF18545"/>
    </source>
</evidence>
<sequence length="81" mass="8594">MREGEPWSLATVRAVGEATGRDPLHLPEALYDVMDPDALDGLFVAAGTPVNGSGCVSFEFCGCAVTVYSDRTVVVARLHPE</sequence>
<proteinExistence type="predicted"/>
<evidence type="ECO:0000313" key="2">
    <source>
        <dbReference type="EMBL" id="MFC5972000.1"/>
    </source>
</evidence>
<dbReference type="RefSeq" id="WP_247414942.1">
    <property type="nucleotide sequence ID" value="NZ_JALLGW010000001.1"/>
</dbReference>
<dbReference type="EMBL" id="JBHSQH010000001">
    <property type="protein sequence ID" value="MFC5972000.1"/>
    <property type="molecule type" value="Genomic_DNA"/>
</dbReference>
<dbReference type="Proteomes" id="UP001596099">
    <property type="component" value="Unassembled WGS sequence"/>
</dbReference>
<dbReference type="AlphaFoldDB" id="A0ABD5RNW8"/>
<organism evidence="2 3">
    <name type="scientific">Halomarina salina</name>
    <dbReference type="NCBI Taxonomy" id="1872699"/>
    <lineage>
        <taxon>Archaea</taxon>
        <taxon>Methanobacteriati</taxon>
        <taxon>Methanobacteriota</taxon>
        <taxon>Stenosarchaea group</taxon>
        <taxon>Halobacteria</taxon>
        <taxon>Halobacteriales</taxon>
        <taxon>Natronomonadaceae</taxon>
        <taxon>Halomarina</taxon>
    </lineage>
</organism>
<accession>A0ABD5RNW8</accession>
<evidence type="ECO:0000313" key="3">
    <source>
        <dbReference type="Proteomes" id="UP001596099"/>
    </source>
</evidence>
<gene>
    <name evidence="2" type="ORF">ACFPYI_11720</name>
</gene>
<keyword evidence="3" id="KW-1185">Reference proteome</keyword>
<name>A0ABD5RNW8_9EURY</name>